<dbReference type="OrthoDB" id="273123at2759"/>
<dbReference type="InterPro" id="IPR040184">
    <property type="entry name" value="Mcm10"/>
</dbReference>
<dbReference type="Pfam" id="PF22379">
    <property type="entry name" value="OB_MCM10"/>
    <property type="match status" value="1"/>
</dbReference>
<proteinExistence type="predicted"/>
<organism evidence="3 4">
    <name type="scientific">Pichia californica</name>
    <dbReference type="NCBI Taxonomy" id="460514"/>
    <lineage>
        <taxon>Eukaryota</taxon>
        <taxon>Fungi</taxon>
        <taxon>Dikarya</taxon>
        <taxon>Ascomycota</taxon>
        <taxon>Saccharomycotina</taxon>
        <taxon>Pichiomycetes</taxon>
        <taxon>Pichiales</taxon>
        <taxon>Pichiaceae</taxon>
        <taxon>Pichia</taxon>
    </lineage>
</organism>
<dbReference type="PANTHER" id="PTHR13454:SF11">
    <property type="entry name" value="PROTEIN MCM10 HOMOLOG"/>
    <property type="match status" value="1"/>
</dbReference>
<dbReference type="InterPro" id="IPR055065">
    <property type="entry name" value="OB_MCM10"/>
</dbReference>
<protein>
    <recommendedName>
        <fullName evidence="2">MCM10 OB-fold domain-containing protein</fullName>
    </recommendedName>
</protein>
<feature type="coiled-coil region" evidence="1">
    <location>
        <begin position="503"/>
        <end position="530"/>
    </location>
</feature>
<dbReference type="GO" id="GO:0003697">
    <property type="term" value="F:single-stranded DNA binding"/>
    <property type="evidence" value="ECO:0007669"/>
    <property type="project" value="InterPro"/>
</dbReference>
<evidence type="ECO:0000259" key="2">
    <source>
        <dbReference type="Pfam" id="PF22379"/>
    </source>
</evidence>
<dbReference type="EMBL" id="PUHW01000065">
    <property type="protein sequence ID" value="KAG0689703.1"/>
    <property type="molecule type" value="Genomic_DNA"/>
</dbReference>
<feature type="domain" description="MCM10 OB-fold" evidence="2">
    <location>
        <begin position="210"/>
        <end position="327"/>
    </location>
</feature>
<name>A0A9P7BHP7_9ASCO</name>
<dbReference type="InterPro" id="IPR012340">
    <property type="entry name" value="NA-bd_OB-fold"/>
</dbReference>
<comment type="caution">
    <text evidence="3">The sequence shown here is derived from an EMBL/GenBank/DDBJ whole genome shotgun (WGS) entry which is preliminary data.</text>
</comment>
<gene>
    <name evidence="3" type="ORF">C6P40_004602</name>
</gene>
<keyword evidence="4" id="KW-1185">Reference proteome</keyword>
<sequence>MTKKETPQEELLALEKLRESYINDIAKIDTRIELLKIRIEDELAGKSIIDSDTEFDDPSVDPRYEFQRYENNNTKLEDSKIPIPQRPKSNTGLYKGNDMRIANTFVSARNEKMQIMRAEKQIKQQHDRVKTLRSIEDTKSAVSTLSTSLQEKREKLKIAEQRQMEEDSNEPIRYGFDLIDIPSDYKLQIPSEKYHGNGYIKEQDVAYDNYSHQYIATRYIPEDILNNQIGDTNVYRLSTLLREASVRKDYFNQTNFILVGIVAEKFDTTIDRFNAKSIKIRLTDFVYDIMVTLTGEAQEKYWKVQPGTLIAILNPEMQDRYYKKKGVFVHNSNDFILKVKNDSGIIEYARARDFAICSSDRCKHAVDIMKSRFCPYHKEKNADKAASNRMEMGSGYKSYAPVDSNGNRQAMVMTFKQVEELENVNTFKGNKTSGLAIENAAPNPPLKEIIGGGVLLTDYSDPLTISNMQSKAEKNAIKGVSKDTISEFLGTGIRYDRKHDKNAIIKQEKNRELDNKLKKKQRENDFELQSTYKKALQAVELKKLKAKQGLELVKELSIASKTEKTLKKDRDTISALKREREEASEHLRDYRIKKHNTTSLGDNDIDIHQTGIVGNNGVTINNKNIGDLISKTAKWRHMNNQNNERGVDLSSDSESDY</sequence>
<dbReference type="AlphaFoldDB" id="A0A9P7BHP7"/>
<evidence type="ECO:0000313" key="3">
    <source>
        <dbReference type="EMBL" id="KAG0689703.1"/>
    </source>
</evidence>
<reference evidence="3" key="1">
    <citation type="submission" date="2020-11" db="EMBL/GenBank/DDBJ databases">
        <title>Kefir isolates.</title>
        <authorList>
            <person name="Marcisauskas S."/>
            <person name="Kim Y."/>
            <person name="Blasche S."/>
        </authorList>
    </citation>
    <scope>NUCLEOTIDE SEQUENCE</scope>
    <source>
        <strain evidence="3">Olga-1</strain>
    </source>
</reference>
<dbReference type="Proteomes" id="UP000697127">
    <property type="component" value="Unassembled WGS sequence"/>
</dbReference>
<accession>A0A9P7BHP7</accession>
<evidence type="ECO:0000256" key="1">
    <source>
        <dbReference type="SAM" id="Coils"/>
    </source>
</evidence>
<evidence type="ECO:0000313" key="4">
    <source>
        <dbReference type="Proteomes" id="UP000697127"/>
    </source>
</evidence>
<dbReference type="GO" id="GO:0043596">
    <property type="term" value="C:nuclear replication fork"/>
    <property type="evidence" value="ECO:0007669"/>
    <property type="project" value="TreeGrafter"/>
</dbReference>
<keyword evidence="1" id="KW-0175">Coiled coil</keyword>
<feature type="coiled-coil region" evidence="1">
    <location>
        <begin position="559"/>
        <end position="593"/>
    </location>
</feature>
<dbReference type="GO" id="GO:0003688">
    <property type="term" value="F:DNA replication origin binding"/>
    <property type="evidence" value="ECO:0007669"/>
    <property type="project" value="TreeGrafter"/>
</dbReference>
<dbReference type="GO" id="GO:0006270">
    <property type="term" value="P:DNA replication initiation"/>
    <property type="evidence" value="ECO:0007669"/>
    <property type="project" value="InterPro"/>
</dbReference>
<feature type="coiled-coil region" evidence="1">
    <location>
        <begin position="108"/>
        <end position="169"/>
    </location>
</feature>
<dbReference type="PANTHER" id="PTHR13454">
    <property type="entry name" value="PROTEIN MCM10 HOMOLOG"/>
    <property type="match status" value="1"/>
</dbReference>
<dbReference type="Gene3D" id="2.40.50.140">
    <property type="entry name" value="Nucleic acid-binding proteins"/>
    <property type="match status" value="1"/>
</dbReference>